<dbReference type="GO" id="GO:0022857">
    <property type="term" value="F:transmembrane transporter activity"/>
    <property type="evidence" value="ECO:0007669"/>
    <property type="project" value="InterPro"/>
</dbReference>
<dbReference type="Proteomes" id="UP000290218">
    <property type="component" value="Unassembled WGS sequence"/>
</dbReference>
<dbReference type="RefSeq" id="WP_129049593.1">
    <property type="nucleotide sequence ID" value="NZ_SDHX01000002.1"/>
</dbReference>
<feature type="transmembrane region" description="Helical" evidence="7">
    <location>
        <begin position="137"/>
        <end position="157"/>
    </location>
</feature>
<comment type="caution">
    <text evidence="9">The sequence shown here is derived from an EMBL/GenBank/DDBJ whole genome shotgun (WGS) entry which is preliminary data.</text>
</comment>
<feature type="transmembrane region" description="Helical" evidence="7">
    <location>
        <begin position="281"/>
        <end position="304"/>
    </location>
</feature>
<keyword evidence="3" id="KW-0813">Transport</keyword>
<dbReference type="InterPro" id="IPR020846">
    <property type="entry name" value="MFS_dom"/>
</dbReference>
<dbReference type="GO" id="GO:0016020">
    <property type="term" value="C:membrane"/>
    <property type="evidence" value="ECO:0007669"/>
    <property type="project" value="TreeGrafter"/>
</dbReference>
<organism evidence="9 10">
    <name type="scientific">Oleiharenicola lentus</name>
    <dbReference type="NCBI Taxonomy" id="2508720"/>
    <lineage>
        <taxon>Bacteria</taxon>
        <taxon>Pseudomonadati</taxon>
        <taxon>Verrucomicrobiota</taxon>
        <taxon>Opitutia</taxon>
        <taxon>Opitutales</taxon>
        <taxon>Opitutaceae</taxon>
        <taxon>Oleiharenicola</taxon>
    </lineage>
</organism>
<evidence type="ECO:0000313" key="10">
    <source>
        <dbReference type="Proteomes" id="UP000290218"/>
    </source>
</evidence>
<reference evidence="9 10" key="1">
    <citation type="submission" date="2019-01" db="EMBL/GenBank/DDBJ databases">
        <title>Lacunisphaera sp. strain TWA-58.</title>
        <authorList>
            <person name="Chen W.-M."/>
        </authorList>
    </citation>
    <scope>NUCLEOTIDE SEQUENCE [LARGE SCALE GENOMIC DNA]</scope>
    <source>
        <strain evidence="9 10">TWA-58</strain>
    </source>
</reference>
<dbReference type="EMBL" id="SDHX01000002">
    <property type="protein sequence ID" value="RXK53674.1"/>
    <property type="molecule type" value="Genomic_DNA"/>
</dbReference>
<feature type="transmembrane region" description="Helical" evidence="7">
    <location>
        <begin position="251"/>
        <end position="269"/>
    </location>
</feature>
<evidence type="ECO:0000256" key="1">
    <source>
        <dbReference type="ARBA" id="ARBA00004127"/>
    </source>
</evidence>
<keyword evidence="4 7" id="KW-0812">Transmembrane</keyword>
<feature type="transmembrane region" description="Helical" evidence="7">
    <location>
        <begin position="212"/>
        <end position="231"/>
    </location>
</feature>
<dbReference type="PANTHER" id="PTHR23514">
    <property type="entry name" value="BYPASS OF STOP CODON PROTEIN 6"/>
    <property type="match status" value="1"/>
</dbReference>
<dbReference type="Gene3D" id="1.20.1250.20">
    <property type="entry name" value="MFS general substrate transporter like domains"/>
    <property type="match status" value="2"/>
</dbReference>
<evidence type="ECO:0000256" key="3">
    <source>
        <dbReference type="ARBA" id="ARBA00022448"/>
    </source>
</evidence>
<keyword evidence="5 7" id="KW-1133">Transmembrane helix</keyword>
<evidence type="ECO:0000256" key="4">
    <source>
        <dbReference type="ARBA" id="ARBA00022692"/>
    </source>
</evidence>
<comment type="subcellular location">
    <subcellularLocation>
        <location evidence="1">Endomembrane system</location>
        <topology evidence="1">Multi-pass membrane protein</topology>
    </subcellularLocation>
</comment>
<sequence length="418" mass="43990">MSAPAAPLQLRLCMFLNYCAYAIQLNSVGIAVLQTQRSFGVSLVEASTLAFYKGLGILSGALIAGSFLKRIGYKRAMLIALAASALVLVAVPVFVSFTAVKAVFLVTGLSYGLMKVALYSTIGLISPGKKEHASLLSFVESFYKIGSLLTFIVFAAFTNNNDPHSTSWSYAYTLLAGLMAVAFVLLVSTPLDESSVREDSAKPLYLPFLEMARLAITPVAVTLAFLVFAAIVTEHGFINWLPTFNTKVMGLVPTLGIQLAGLYAIFAIIGRVGVGFVLKRVAWFPVLVACIAGAAGVLVLGLLAARGVVLSAVADWREVPLAVWLLPLTGLFVGPIWPVMHSAALTTLPAARHNTLASLSVVFSSTSGAVGTPLLGVVFHHYGGLVALAALLVPLAILAMGIVVLRRVKQAMPAASPA</sequence>
<evidence type="ECO:0000256" key="7">
    <source>
        <dbReference type="SAM" id="Phobius"/>
    </source>
</evidence>
<feature type="transmembrane region" description="Helical" evidence="7">
    <location>
        <begin position="103"/>
        <end position="125"/>
    </location>
</feature>
<dbReference type="SUPFAM" id="SSF103473">
    <property type="entry name" value="MFS general substrate transporter"/>
    <property type="match status" value="1"/>
</dbReference>
<feature type="transmembrane region" description="Helical" evidence="7">
    <location>
        <begin position="324"/>
        <end position="344"/>
    </location>
</feature>
<dbReference type="OrthoDB" id="3225787at2"/>
<dbReference type="GO" id="GO:0012505">
    <property type="term" value="C:endomembrane system"/>
    <property type="evidence" value="ECO:0007669"/>
    <property type="project" value="UniProtKB-SubCell"/>
</dbReference>
<dbReference type="AlphaFoldDB" id="A0A4Q1C5F6"/>
<feature type="transmembrane region" description="Helical" evidence="7">
    <location>
        <begin position="39"/>
        <end position="64"/>
    </location>
</feature>
<gene>
    <name evidence="9" type="ORF">ESB00_18475</name>
</gene>
<feature type="domain" description="Major facilitator superfamily (MFS) profile" evidence="8">
    <location>
        <begin position="10"/>
        <end position="407"/>
    </location>
</feature>
<keyword evidence="6 7" id="KW-0472">Membrane</keyword>
<dbReference type="Pfam" id="PF07690">
    <property type="entry name" value="MFS_1"/>
    <property type="match status" value="1"/>
</dbReference>
<feature type="transmembrane region" description="Helical" evidence="7">
    <location>
        <begin position="76"/>
        <end position="97"/>
    </location>
</feature>
<feature type="transmembrane region" description="Helical" evidence="7">
    <location>
        <begin position="12"/>
        <end position="33"/>
    </location>
</feature>
<feature type="transmembrane region" description="Helical" evidence="7">
    <location>
        <begin position="169"/>
        <end position="191"/>
    </location>
</feature>
<feature type="transmembrane region" description="Helical" evidence="7">
    <location>
        <begin position="356"/>
        <end position="379"/>
    </location>
</feature>
<evidence type="ECO:0000256" key="5">
    <source>
        <dbReference type="ARBA" id="ARBA00022989"/>
    </source>
</evidence>
<evidence type="ECO:0000256" key="6">
    <source>
        <dbReference type="ARBA" id="ARBA00023136"/>
    </source>
</evidence>
<dbReference type="PANTHER" id="PTHR23514:SF3">
    <property type="entry name" value="BYPASS OF STOP CODON PROTEIN 6"/>
    <property type="match status" value="1"/>
</dbReference>
<evidence type="ECO:0000256" key="2">
    <source>
        <dbReference type="ARBA" id="ARBA00008335"/>
    </source>
</evidence>
<dbReference type="InterPro" id="IPR036259">
    <property type="entry name" value="MFS_trans_sf"/>
</dbReference>
<dbReference type="PROSITE" id="PS50850">
    <property type="entry name" value="MFS"/>
    <property type="match status" value="1"/>
</dbReference>
<evidence type="ECO:0000313" key="9">
    <source>
        <dbReference type="EMBL" id="RXK53674.1"/>
    </source>
</evidence>
<protein>
    <submittedName>
        <fullName evidence="9">MFS transporter</fullName>
    </submittedName>
</protein>
<dbReference type="InterPro" id="IPR051788">
    <property type="entry name" value="MFS_Transporter"/>
</dbReference>
<evidence type="ECO:0000259" key="8">
    <source>
        <dbReference type="PROSITE" id="PS50850"/>
    </source>
</evidence>
<proteinExistence type="inferred from homology"/>
<accession>A0A4Q1C5F6</accession>
<name>A0A4Q1C5F6_9BACT</name>
<feature type="transmembrane region" description="Helical" evidence="7">
    <location>
        <begin position="385"/>
        <end position="405"/>
    </location>
</feature>
<keyword evidence="10" id="KW-1185">Reference proteome</keyword>
<dbReference type="InterPro" id="IPR011701">
    <property type="entry name" value="MFS"/>
</dbReference>
<comment type="similarity">
    <text evidence="2">Belongs to the major facilitator superfamily.</text>
</comment>